<feature type="domain" description="Peptidase S8/S53" evidence="13">
    <location>
        <begin position="135"/>
        <end position="585"/>
    </location>
</feature>
<evidence type="ECO:0000313" key="16">
    <source>
        <dbReference type="EMBL" id="KAB2608962.1"/>
    </source>
</evidence>
<feature type="domain" description="Subtilisin-like protease fibronectin type-III" evidence="15">
    <location>
        <begin position="659"/>
        <end position="754"/>
    </location>
</feature>
<dbReference type="CDD" id="cd04852">
    <property type="entry name" value="Peptidases_S8_3"/>
    <property type="match status" value="1"/>
</dbReference>
<reference evidence="17" key="2">
    <citation type="submission" date="2019-10" db="EMBL/GenBank/DDBJ databases">
        <title>A de novo genome assembly of a pear dwarfing rootstock.</title>
        <authorList>
            <person name="Wang F."/>
            <person name="Wang J."/>
            <person name="Li S."/>
            <person name="Zhang Y."/>
            <person name="Fang M."/>
            <person name="Ma L."/>
            <person name="Zhao Y."/>
            <person name="Jiang S."/>
        </authorList>
    </citation>
    <scope>NUCLEOTIDE SEQUENCE [LARGE SCALE GENOMIC DNA]</scope>
</reference>
<dbReference type="InterPro" id="IPR045051">
    <property type="entry name" value="SBT"/>
</dbReference>
<dbReference type="Pfam" id="PF00082">
    <property type="entry name" value="Peptidase_S8"/>
    <property type="match status" value="1"/>
</dbReference>
<sequence length="767" mass="81593">MSSSSSILALLCLICFTGQGLITKVAAKSHVHIVYMGDRQHDNTKLITDSHHDLLATVVGSKKLASELMVYSYKHGFSGFAAKLTESQTQQLLELPGVVRIIPNSLHKLETTRSWDFLGLSPHSPSNILPKSNMGDGVIIGVLDTGIWPESESFNEKGLGPVPSHWNGVCESGDNFNATIHCNRKIIGARWFINGLLAEYAKPLDKEFHSPRDAHGHGTHTSSTAAGSFVANISYKGLGLGTIRGGAPNARFAIYKVCWNVLGGQCSTADILKAFDEAIHDGVDVLSLSIVYSVPLFSDVDERDGIATGSFHAVAKGITVVCAAGNSGPSAQTVVNTAPWIITVAASTMDREFPTSITLGNNKTFLGQAMFTGTEIGFTNLVYPQSEGPTAGGVCESLSLNKTIVVGKVVLCFTTMGRRAITNASAVVKEAGGVGLIIAKNPSGALSPCIEDFPCIEVDYEIGTRILFYIRSTRYPLVKLSLPKTTVGKPLSAKVAYFSSRGPNSIAPASLKPDIAAPGVNILAATSPLYSFAEGGYAMMSGTSMSTPHVTGIVALIKRMHPNWSPAAIKSALVTTAWRNGPSGLPIFAEGSPQKLANSFDFGGGLVNPNGAADPGLVYDMGAADYMEYLCARGYNNSAISRLTGKNTTCPVKKPSILDVNLPSVTIPSLRNPITVKRTVTNVGAPESIYKASIEPPFGTIVYVNPTALVFNSTVEKLTFTVTISTIHEMNTGYYFGSLTWVDGVHAVRIPLSVKTEFLQPHDDDED</sequence>
<evidence type="ECO:0000259" key="14">
    <source>
        <dbReference type="Pfam" id="PF05922"/>
    </source>
</evidence>
<evidence type="ECO:0000256" key="10">
    <source>
        <dbReference type="PIRSR" id="PIRSR615500-1"/>
    </source>
</evidence>
<evidence type="ECO:0000256" key="3">
    <source>
        <dbReference type="ARBA" id="ARBA00011073"/>
    </source>
</evidence>
<dbReference type="PROSITE" id="PS51892">
    <property type="entry name" value="SUBTILASE"/>
    <property type="match status" value="1"/>
</dbReference>
<dbReference type="FunFam" id="3.40.50.200:FF:000006">
    <property type="entry name" value="Subtilisin-like protease SBT1.5"/>
    <property type="match status" value="1"/>
</dbReference>
<evidence type="ECO:0000256" key="12">
    <source>
        <dbReference type="SAM" id="SignalP"/>
    </source>
</evidence>
<dbReference type="PRINTS" id="PR00723">
    <property type="entry name" value="SUBTILISIN"/>
</dbReference>
<keyword evidence="17" id="KW-1185">Reference proteome</keyword>
<dbReference type="GO" id="GO:0009609">
    <property type="term" value="P:response to symbiotic bacterium"/>
    <property type="evidence" value="ECO:0007669"/>
    <property type="project" value="UniProtKB-ARBA"/>
</dbReference>
<dbReference type="GO" id="GO:0006508">
    <property type="term" value="P:proteolysis"/>
    <property type="evidence" value="ECO:0007669"/>
    <property type="project" value="UniProtKB-KW"/>
</dbReference>
<dbReference type="OrthoDB" id="206201at2759"/>
<comment type="similarity">
    <text evidence="3 11">Belongs to the peptidase S8 family.</text>
</comment>
<dbReference type="InterPro" id="IPR041469">
    <property type="entry name" value="Subtilisin-like_FN3"/>
</dbReference>
<keyword evidence="5" id="KW-0964">Secreted</keyword>
<keyword evidence="4" id="KW-0052">Apoplast</keyword>
<protein>
    <submittedName>
        <fullName evidence="16">Subtilisin-like protease SBT5.3</fullName>
    </submittedName>
</protein>
<proteinExistence type="inferred from homology"/>
<comment type="subcellular location">
    <subcellularLocation>
        <location evidence="2">Secreted</location>
        <location evidence="2">Extracellular space</location>
        <location evidence="2">Apoplast</location>
    </subcellularLocation>
</comment>
<comment type="function">
    <text evidence="1">Required for arbuscular mycorrhiza (AM) development during AM symbiosis with AM fungi (e.g. Glomeromycota intraradices).</text>
</comment>
<feature type="active site" description="Charge relay system" evidence="10 11">
    <location>
        <position position="217"/>
    </location>
</feature>
<accession>A0A5N5G687</accession>
<dbReference type="FunFam" id="3.50.30.30:FF:000005">
    <property type="entry name" value="subtilisin-like protease SBT1.5"/>
    <property type="match status" value="1"/>
</dbReference>
<dbReference type="InterPro" id="IPR000209">
    <property type="entry name" value="Peptidase_S8/S53_dom"/>
</dbReference>
<dbReference type="Proteomes" id="UP000327157">
    <property type="component" value="Chromosome 14"/>
</dbReference>
<dbReference type="SUPFAM" id="SSF52743">
    <property type="entry name" value="Subtilisin-like"/>
    <property type="match status" value="1"/>
</dbReference>
<name>A0A5N5G687_9ROSA</name>
<evidence type="ECO:0000256" key="2">
    <source>
        <dbReference type="ARBA" id="ARBA00004271"/>
    </source>
</evidence>
<dbReference type="Pfam" id="PF17766">
    <property type="entry name" value="fn3_6"/>
    <property type="match status" value="1"/>
</dbReference>
<dbReference type="InterPro" id="IPR034197">
    <property type="entry name" value="Peptidases_S8_3"/>
</dbReference>
<feature type="active site" description="Charge relay system" evidence="10 11">
    <location>
        <position position="544"/>
    </location>
</feature>
<evidence type="ECO:0000256" key="11">
    <source>
        <dbReference type="PROSITE-ProRule" id="PRU01240"/>
    </source>
</evidence>
<dbReference type="EMBL" id="SMOL01000553">
    <property type="protein sequence ID" value="KAB2608962.1"/>
    <property type="molecule type" value="Genomic_DNA"/>
</dbReference>
<evidence type="ECO:0000256" key="9">
    <source>
        <dbReference type="ARBA" id="ARBA00022825"/>
    </source>
</evidence>
<dbReference type="GO" id="GO:0004252">
    <property type="term" value="F:serine-type endopeptidase activity"/>
    <property type="evidence" value="ECO:0007669"/>
    <property type="project" value="UniProtKB-UniRule"/>
</dbReference>
<dbReference type="FunFam" id="2.60.40.2310:FF:000001">
    <property type="entry name" value="Subtilisin-like protease SBT1.5"/>
    <property type="match status" value="1"/>
</dbReference>
<dbReference type="GO" id="GO:0048046">
    <property type="term" value="C:apoplast"/>
    <property type="evidence" value="ECO:0007669"/>
    <property type="project" value="UniProtKB-SubCell"/>
</dbReference>
<dbReference type="Gene3D" id="3.50.30.30">
    <property type="match status" value="1"/>
</dbReference>
<keyword evidence="8 11" id="KW-0378">Hydrolase</keyword>
<feature type="chain" id="PRO_5024357840" evidence="12">
    <location>
        <begin position="28"/>
        <end position="767"/>
    </location>
</feature>
<feature type="signal peptide" evidence="12">
    <location>
        <begin position="1"/>
        <end position="27"/>
    </location>
</feature>
<evidence type="ECO:0000313" key="17">
    <source>
        <dbReference type="Proteomes" id="UP000327157"/>
    </source>
</evidence>
<dbReference type="InterPro" id="IPR023828">
    <property type="entry name" value="Peptidase_S8_Ser-AS"/>
</dbReference>
<evidence type="ECO:0000256" key="8">
    <source>
        <dbReference type="ARBA" id="ARBA00022801"/>
    </source>
</evidence>
<evidence type="ECO:0000256" key="6">
    <source>
        <dbReference type="ARBA" id="ARBA00022670"/>
    </source>
</evidence>
<dbReference type="InterPro" id="IPR015500">
    <property type="entry name" value="Peptidase_S8_subtilisin-rel"/>
</dbReference>
<feature type="active site" description="Charge relay system" evidence="10 11">
    <location>
        <position position="144"/>
    </location>
</feature>
<evidence type="ECO:0000256" key="7">
    <source>
        <dbReference type="ARBA" id="ARBA00022729"/>
    </source>
</evidence>
<dbReference type="InterPro" id="IPR036852">
    <property type="entry name" value="Peptidase_S8/S53_dom_sf"/>
</dbReference>
<dbReference type="Gene3D" id="2.60.40.2310">
    <property type="match status" value="1"/>
</dbReference>
<dbReference type="FunFam" id="3.30.70.80:FF:000002">
    <property type="entry name" value="Subtilisin-like protease SBT5.3"/>
    <property type="match status" value="1"/>
</dbReference>
<dbReference type="InterPro" id="IPR010259">
    <property type="entry name" value="S8pro/Inhibitor_I9"/>
</dbReference>
<dbReference type="AlphaFoldDB" id="A0A5N5G687"/>
<evidence type="ECO:0000256" key="5">
    <source>
        <dbReference type="ARBA" id="ARBA00022525"/>
    </source>
</evidence>
<dbReference type="GO" id="GO:0009610">
    <property type="term" value="P:response to symbiotic fungus"/>
    <property type="evidence" value="ECO:0007669"/>
    <property type="project" value="UniProtKB-ARBA"/>
</dbReference>
<comment type="caution">
    <text evidence="16">The sequence shown here is derived from an EMBL/GenBank/DDBJ whole genome shotgun (WGS) entry which is preliminary data.</text>
</comment>
<evidence type="ECO:0000256" key="1">
    <source>
        <dbReference type="ARBA" id="ARBA00002076"/>
    </source>
</evidence>
<feature type="domain" description="Inhibitor I9" evidence="14">
    <location>
        <begin position="31"/>
        <end position="109"/>
    </location>
</feature>
<evidence type="ECO:0000256" key="4">
    <source>
        <dbReference type="ARBA" id="ARBA00022523"/>
    </source>
</evidence>
<keyword evidence="6 11" id="KW-0645">Protease</keyword>
<keyword evidence="9 11" id="KW-0720">Serine protease</keyword>
<reference evidence="16 17" key="1">
    <citation type="submission" date="2019-09" db="EMBL/GenBank/DDBJ databases">
        <authorList>
            <person name="Ou C."/>
        </authorList>
    </citation>
    <scope>NUCLEOTIDE SEQUENCE [LARGE SCALE GENOMIC DNA]</scope>
    <source>
        <strain evidence="16">S2</strain>
        <tissue evidence="16">Leaf</tissue>
    </source>
</reference>
<evidence type="ECO:0000259" key="15">
    <source>
        <dbReference type="Pfam" id="PF17766"/>
    </source>
</evidence>
<dbReference type="InterPro" id="IPR037045">
    <property type="entry name" value="S8pro/Inhibitor_I9_sf"/>
</dbReference>
<dbReference type="PANTHER" id="PTHR10795">
    <property type="entry name" value="PROPROTEIN CONVERTASE SUBTILISIN/KEXIN"/>
    <property type="match status" value="1"/>
</dbReference>
<keyword evidence="7 12" id="KW-0732">Signal</keyword>
<organism evidence="16 17">
    <name type="scientific">Pyrus ussuriensis x Pyrus communis</name>
    <dbReference type="NCBI Taxonomy" id="2448454"/>
    <lineage>
        <taxon>Eukaryota</taxon>
        <taxon>Viridiplantae</taxon>
        <taxon>Streptophyta</taxon>
        <taxon>Embryophyta</taxon>
        <taxon>Tracheophyta</taxon>
        <taxon>Spermatophyta</taxon>
        <taxon>Magnoliopsida</taxon>
        <taxon>eudicotyledons</taxon>
        <taxon>Gunneridae</taxon>
        <taxon>Pentapetalae</taxon>
        <taxon>rosids</taxon>
        <taxon>fabids</taxon>
        <taxon>Rosales</taxon>
        <taxon>Rosaceae</taxon>
        <taxon>Amygdaloideae</taxon>
        <taxon>Maleae</taxon>
        <taxon>Pyrus</taxon>
    </lineage>
</organism>
<dbReference type="Gene3D" id="3.30.70.80">
    <property type="entry name" value="Peptidase S8 propeptide/proteinase inhibitor I9"/>
    <property type="match status" value="1"/>
</dbReference>
<reference evidence="16 17" key="3">
    <citation type="submission" date="2019-11" db="EMBL/GenBank/DDBJ databases">
        <title>A de novo genome assembly of a pear dwarfing rootstock.</title>
        <authorList>
            <person name="Wang F."/>
            <person name="Wang J."/>
            <person name="Li S."/>
            <person name="Zhang Y."/>
            <person name="Fang M."/>
            <person name="Ma L."/>
            <person name="Zhao Y."/>
            <person name="Jiang S."/>
        </authorList>
    </citation>
    <scope>NUCLEOTIDE SEQUENCE [LARGE SCALE GENOMIC DNA]</scope>
    <source>
        <strain evidence="16">S2</strain>
        <tissue evidence="16">Leaf</tissue>
    </source>
</reference>
<dbReference type="Gene3D" id="3.40.50.200">
    <property type="entry name" value="Peptidase S8/S53 domain"/>
    <property type="match status" value="1"/>
</dbReference>
<evidence type="ECO:0000259" key="13">
    <source>
        <dbReference type="Pfam" id="PF00082"/>
    </source>
</evidence>
<dbReference type="PROSITE" id="PS00138">
    <property type="entry name" value="SUBTILASE_SER"/>
    <property type="match status" value="1"/>
</dbReference>
<gene>
    <name evidence="16" type="ORF">D8674_012130</name>
</gene>
<dbReference type="Pfam" id="PF05922">
    <property type="entry name" value="Inhibitor_I9"/>
    <property type="match status" value="1"/>
</dbReference>
<dbReference type="CDD" id="cd02120">
    <property type="entry name" value="PA_subtilisin_like"/>
    <property type="match status" value="1"/>
</dbReference>